<sequence length="105" mass="10835">MDSGKAGSVISKITPPTIGEVWEGIAFSQVLTPTLVDLDDGTYTYKWSLNAGLTTLKISSTTAANPTLSAESPVVGLAYLNLIVTDSSGRSVAMAEQEIGVGESA</sequence>
<dbReference type="InterPro" id="IPR013783">
    <property type="entry name" value="Ig-like_fold"/>
</dbReference>
<dbReference type="EMBL" id="DAATNN010000004">
    <property type="protein sequence ID" value="HAE9261343.1"/>
    <property type="molecule type" value="Genomic_DNA"/>
</dbReference>
<evidence type="ECO:0000313" key="1">
    <source>
        <dbReference type="EMBL" id="HAE9261343.1"/>
    </source>
</evidence>
<dbReference type="Gene3D" id="2.60.40.10">
    <property type="entry name" value="Immunoglobulins"/>
    <property type="match status" value="1"/>
</dbReference>
<accession>A0A738XCL0</accession>
<organism evidence="1">
    <name type="scientific">Salmonella enterica subsp. arizonae serovar 48:z4,z24:-</name>
    <dbReference type="NCBI Taxonomy" id="1967584"/>
    <lineage>
        <taxon>Bacteria</taxon>
        <taxon>Pseudomonadati</taxon>
        <taxon>Pseudomonadota</taxon>
        <taxon>Gammaproteobacteria</taxon>
        <taxon>Enterobacterales</taxon>
        <taxon>Enterobacteriaceae</taxon>
        <taxon>Salmonella</taxon>
    </lineage>
</organism>
<protein>
    <submittedName>
        <fullName evidence="1">Uncharacterized protein</fullName>
    </submittedName>
</protein>
<reference evidence="1" key="2">
    <citation type="submission" date="2018-07" db="EMBL/GenBank/DDBJ databases">
        <authorList>
            <consortium name="NCBI Pathogen Detection Project"/>
        </authorList>
    </citation>
    <scope>NUCLEOTIDE SEQUENCE</scope>
    <source>
        <strain evidence="1">13-3002</strain>
    </source>
</reference>
<dbReference type="AlphaFoldDB" id="A0A738XCL0"/>
<gene>
    <name evidence="1" type="ORF">G4Y52_000995</name>
</gene>
<proteinExistence type="predicted"/>
<name>A0A738XCL0_SALER</name>
<comment type="caution">
    <text evidence="1">The sequence shown here is derived from an EMBL/GenBank/DDBJ whole genome shotgun (WGS) entry which is preliminary data.</text>
</comment>
<reference evidence="1" key="1">
    <citation type="journal article" date="2018" name="Genome Biol.">
        <title>SKESA: strategic k-mer extension for scrupulous assemblies.</title>
        <authorList>
            <person name="Souvorov A."/>
            <person name="Agarwala R."/>
            <person name="Lipman D.J."/>
        </authorList>
    </citation>
    <scope>NUCLEOTIDE SEQUENCE</scope>
    <source>
        <strain evidence="1">13-3002</strain>
    </source>
</reference>